<keyword evidence="5" id="KW-1185">Reference proteome</keyword>
<sequence length="551" mass="59829">MQKKRIAAVLALAIAVTGSSTGFVSPATSQVLAPAATTTGTMPTLLEPMMGSPVGIAAKKVNLKKATTNNLNLRKSRSAKAKVLLVIPKSAAVAVTETIGTWSKTTYKGKAGWVASKYLKNAPAAKKPAPQKAAPQAKAKPSALKITKNNLNLRQGKSTKTKALVTIPKNTTITVTATSGTWSQTKYKGKTGWVASSYLKNAPAAKKPAPKPQSATHRYTTAFTTLRKGASKTSESLGAYQRRAKVEYLAASGSWTRVKVSGKTGYIESAHLSKTNPAIVNRWLKSTQVVYAGTNNKSARVTTVKQHAKVEWLRTIGDWTGIRTGNGNGWVPTSTLSKSTIGPTTAKPPTPRATYRWTTAPVNIRKGSDTGHKSLGLVPANERVTYLKTANGWSNVVSSKGTGWISNQYLDKEGQHSFAVYGTLRKGQSAYYILKGKTSKETKTTIASHRMYLQPNKTWLSYVIPSKSASDKVVVERMEIKPASYRATVVNMDKWERFDPNKPLADQNYNRVLVTDRDGHRSWAYLGSKKIGSYLTKNGIRVTSGDYLKRF</sequence>
<feature type="compositionally biased region" description="Polar residues" evidence="1">
    <location>
        <begin position="333"/>
        <end position="342"/>
    </location>
</feature>
<dbReference type="RefSeq" id="WP_209907599.1">
    <property type="nucleotide sequence ID" value="NZ_BAAAMI010000017.1"/>
</dbReference>
<protein>
    <submittedName>
        <fullName evidence="4">Uncharacterized protein YgiM (DUF1202 family)</fullName>
    </submittedName>
</protein>
<dbReference type="Proteomes" id="UP000766570">
    <property type="component" value="Unassembled WGS sequence"/>
</dbReference>
<dbReference type="InterPro" id="IPR003646">
    <property type="entry name" value="SH3-like_bac-type"/>
</dbReference>
<name>A0ABS4WEH2_9MICC</name>
<dbReference type="PANTHER" id="PTHR34408">
    <property type="entry name" value="FAMILY PROTEIN, PUTATIVE-RELATED"/>
    <property type="match status" value="1"/>
</dbReference>
<gene>
    <name evidence="4" type="ORF">JOF46_002508</name>
</gene>
<evidence type="ECO:0000313" key="4">
    <source>
        <dbReference type="EMBL" id="MBP2374596.1"/>
    </source>
</evidence>
<dbReference type="InterPro" id="IPR052354">
    <property type="entry name" value="Cell_Wall_Dynamics_Protein"/>
</dbReference>
<evidence type="ECO:0000256" key="1">
    <source>
        <dbReference type="SAM" id="MobiDB-lite"/>
    </source>
</evidence>
<dbReference type="Gene3D" id="2.30.30.40">
    <property type="entry name" value="SH3 Domains"/>
    <property type="match status" value="4"/>
</dbReference>
<dbReference type="Pfam" id="PF06094">
    <property type="entry name" value="GGACT"/>
    <property type="match status" value="1"/>
</dbReference>
<evidence type="ECO:0000259" key="3">
    <source>
        <dbReference type="PROSITE" id="PS51781"/>
    </source>
</evidence>
<proteinExistence type="predicted"/>
<feature type="chain" id="PRO_5046621772" evidence="2">
    <location>
        <begin position="23"/>
        <end position="551"/>
    </location>
</feature>
<dbReference type="SUPFAM" id="SSF110857">
    <property type="entry name" value="Gamma-glutamyl cyclotransferase-like"/>
    <property type="match status" value="1"/>
</dbReference>
<organism evidence="4 5">
    <name type="scientific">Paeniglutamicibacter psychrophenolicus</name>
    <dbReference type="NCBI Taxonomy" id="257454"/>
    <lineage>
        <taxon>Bacteria</taxon>
        <taxon>Bacillati</taxon>
        <taxon>Actinomycetota</taxon>
        <taxon>Actinomycetes</taxon>
        <taxon>Micrococcales</taxon>
        <taxon>Micrococcaceae</taxon>
        <taxon>Paeniglutamicibacter</taxon>
    </lineage>
</organism>
<dbReference type="InterPro" id="IPR036568">
    <property type="entry name" value="GGCT-like_sf"/>
</dbReference>
<comment type="caution">
    <text evidence="4">The sequence shown here is derived from an EMBL/GenBank/DDBJ whole genome shotgun (WGS) entry which is preliminary data.</text>
</comment>
<dbReference type="Pfam" id="PF08239">
    <property type="entry name" value="SH3_3"/>
    <property type="match status" value="4"/>
</dbReference>
<feature type="region of interest" description="Disordered" evidence="1">
    <location>
        <begin position="333"/>
        <end position="354"/>
    </location>
</feature>
<dbReference type="InterPro" id="IPR009288">
    <property type="entry name" value="AIG2-like_dom"/>
</dbReference>
<dbReference type="EMBL" id="JAGIOE010000001">
    <property type="protein sequence ID" value="MBP2374596.1"/>
    <property type="molecule type" value="Genomic_DNA"/>
</dbReference>
<dbReference type="SMART" id="SM00287">
    <property type="entry name" value="SH3b"/>
    <property type="match status" value="5"/>
</dbReference>
<dbReference type="Gene3D" id="3.10.490.10">
    <property type="entry name" value="Gamma-glutamyl cyclotransferase-like"/>
    <property type="match status" value="1"/>
</dbReference>
<dbReference type="PROSITE" id="PS51781">
    <property type="entry name" value="SH3B"/>
    <property type="match status" value="2"/>
</dbReference>
<accession>A0ABS4WEH2</accession>
<reference evidence="4 5" key="1">
    <citation type="submission" date="2021-03" db="EMBL/GenBank/DDBJ databases">
        <title>Sequencing the genomes of 1000 actinobacteria strains.</title>
        <authorList>
            <person name="Klenk H.-P."/>
        </authorList>
    </citation>
    <scope>NUCLEOTIDE SEQUENCE [LARGE SCALE GENOMIC DNA]</scope>
    <source>
        <strain evidence="4 5">DSM 15454</strain>
    </source>
</reference>
<dbReference type="PANTHER" id="PTHR34408:SF1">
    <property type="entry name" value="GLYCOSYL HYDROLASE FAMILY 19 DOMAIN-CONTAINING PROTEIN HI_1415"/>
    <property type="match status" value="1"/>
</dbReference>
<feature type="signal peptide" evidence="2">
    <location>
        <begin position="1"/>
        <end position="22"/>
    </location>
</feature>
<keyword evidence="2" id="KW-0732">Signal</keyword>
<evidence type="ECO:0000256" key="2">
    <source>
        <dbReference type="SAM" id="SignalP"/>
    </source>
</evidence>
<feature type="domain" description="SH3b" evidence="3">
    <location>
        <begin position="140"/>
        <end position="203"/>
    </location>
</feature>
<evidence type="ECO:0000313" key="5">
    <source>
        <dbReference type="Proteomes" id="UP000766570"/>
    </source>
</evidence>
<feature type="domain" description="SH3b" evidence="3">
    <location>
        <begin position="59"/>
        <end position="123"/>
    </location>
</feature>